<dbReference type="AlphaFoldDB" id="A0AAW2D727"/>
<name>A0AAW2D727_9ROSI</name>
<gene>
    <name evidence="2" type="ORF">SO802_012681</name>
</gene>
<feature type="region of interest" description="Disordered" evidence="1">
    <location>
        <begin position="213"/>
        <end position="240"/>
    </location>
</feature>
<accession>A0AAW2D727</accession>
<feature type="compositionally biased region" description="Polar residues" evidence="1">
    <location>
        <begin position="131"/>
        <end position="155"/>
    </location>
</feature>
<dbReference type="EMBL" id="JAZDWU010000004">
    <property type="protein sequence ID" value="KAL0005120.1"/>
    <property type="molecule type" value="Genomic_DNA"/>
</dbReference>
<protein>
    <submittedName>
        <fullName evidence="2">Uncharacterized protein</fullName>
    </submittedName>
</protein>
<keyword evidence="3" id="KW-1185">Reference proteome</keyword>
<proteinExistence type="predicted"/>
<feature type="region of interest" description="Disordered" evidence="1">
    <location>
        <begin position="116"/>
        <end position="160"/>
    </location>
</feature>
<evidence type="ECO:0000256" key="1">
    <source>
        <dbReference type="SAM" id="MobiDB-lite"/>
    </source>
</evidence>
<evidence type="ECO:0000313" key="2">
    <source>
        <dbReference type="EMBL" id="KAL0005120.1"/>
    </source>
</evidence>
<dbReference type="Proteomes" id="UP001459277">
    <property type="component" value="Unassembled WGS sequence"/>
</dbReference>
<reference evidence="2 3" key="1">
    <citation type="submission" date="2024-01" db="EMBL/GenBank/DDBJ databases">
        <title>A telomere-to-telomere, gap-free genome of sweet tea (Lithocarpus litseifolius).</title>
        <authorList>
            <person name="Zhou J."/>
        </authorList>
    </citation>
    <scope>NUCLEOTIDE SEQUENCE [LARGE SCALE GENOMIC DNA]</scope>
    <source>
        <strain evidence="2">Zhou-2022a</strain>
        <tissue evidence="2">Leaf</tissue>
    </source>
</reference>
<comment type="caution">
    <text evidence="2">The sequence shown here is derived from an EMBL/GenBank/DDBJ whole genome shotgun (WGS) entry which is preliminary data.</text>
</comment>
<organism evidence="2 3">
    <name type="scientific">Lithocarpus litseifolius</name>
    <dbReference type="NCBI Taxonomy" id="425828"/>
    <lineage>
        <taxon>Eukaryota</taxon>
        <taxon>Viridiplantae</taxon>
        <taxon>Streptophyta</taxon>
        <taxon>Embryophyta</taxon>
        <taxon>Tracheophyta</taxon>
        <taxon>Spermatophyta</taxon>
        <taxon>Magnoliopsida</taxon>
        <taxon>eudicotyledons</taxon>
        <taxon>Gunneridae</taxon>
        <taxon>Pentapetalae</taxon>
        <taxon>rosids</taxon>
        <taxon>fabids</taxon>
        <taxon>Fagales</taxon>
        <taxon>Fagaceae</taxon>
        <taxon>Lithocarpus</taxon>
    </lineage>
</organism>
<evidence type="ECO:0000313" key="3">
    <source>
        <dbReference type="Proteomes" id="UP001459277"/>
    </source>
</evidence>
<sequence>MRGQTIEKCYKLHGYPPGYKPKGKSGANANGNQASCNSVNGADKALATARAVLGDAPHATSVRSSCMFICVEGVSSMASDVVGTSAQTNPNFNATLMSDMPIDSCEPCALSDHTSFPSLPSESSTHDPLPSDSTILSDSIPTVVTNPSADPQPTRRSTRVHKAPVYLQDYACTSATALPSSVADYTRNDGEPRALLLRGSVEKKSKRDICFLQQQGSKQESSTQHQGKLQVNVAQRASQH</sequence>